<evidence type="ECO:0000313" key="1">
    <source>
        <dbReference type="EMBL" id="TFK28724.1"/>
    </source>
</evidence>
<dbReference type="STRING" id="230819.A0A5C3L6S6"/>
<dbReference type="OrthoDB" id="3358904at2759"/>
<organism evidence="1 2">
    <name type="scientific">Coprinopsis marcescibilis</name>
    <name type="common">Agaric fungus</name>
    <name type="synonym">Psathyrella marcescibilis</name>
    <dbReference type="NCBI Taxonomy" id="230819"/>
    <lineage>
        <taxon>Eukaryota</taxon>
        <taxon>Fungi</taxon>
        <taxon>Dikarya</taxon>
        <taxon>Basidiomycota</taxon>
        <taxon>Agaricomycotina</taxon>
        <taxon>Agaricomycetes</taxon>
        <taxon>Agaricomycetidae</taxon>
        <taxon>Agaricales</taxon>
        <taxon>Agaricineae</taxon>
        <taxon>Psathyrellaceae</taxon>
        <taxon>Coprinopsis</taxon>
    </lineage>
</organism>
<evidence type="ECO:0000313" key="2">
    <source>
        <dbReference type="Proteomes" id="UP000307440"/>
    </source>
</evidence>
<accession>A0A5C3L6S6</accession>
<gene>
    <name evidence="1" type="ORF">FA15DRAFT_652472</name>
</gene>
<protein>
    <submittedName>
        <fullName evidence="1">Uncharacterized protein</fullName>
    </submittedName>
</protein>
<dbReference type="EMBL" id="ML210153">
    <property type="protein sequence ID" value="TFK28724.1"/>
    <property type="molecule type" value="Genomic_DNA"/>
</dbReference>
<reference evidence="1 2" key="1">
    <citation type="journal article" date="2019" name="Nat. Ecol. Evol.">
        <title>Megaphylogeny resolves global patterns of mushroom evolution.</title>
        <authorList>
            <person name="Varga T."/>
            <person name="Krizsan K."/>
            <person name="Foldi C."/>
            <person name="Dima B."/>
            <person name="Sanchez-Garcia M."/>
            <person name="Sanchez-Ramirez S."/>
            <person name="Szollosi G.J."/>
            <person name="Szarkandi J.G."/>
            <person name="Papp V."/>
            <person name="Albert L."/>
            <person name="Andreopoulos W."/>
            <person name="Angelini C."/>
            <person name="Antonin V."/>
            <person name="Barry K.W."/>
            <person name="Bougher N.L."/>
            <person name="Buchanan P."/>
            <person name="Buyck B."/>
            <person name="Bense V."/>
            <person name="Catcheside P."/>
            <person name="Chovatia M."/>
            <person name="Cooper J."/>
            <person name="Damon W."/>
            <person name="Desjardin D."/>
            <person name="Finy P."/>
            <person name="Geml J."/>
            <person name="Haridas S."/>
            <person name="Hughes K."/>
            <person name="Justo A."/>
            <person name="Karasinski D."/>
            <person name="Kautmanova I."/>
            <person name="Kiss B."/>
            <person name="Kocsube S."/>
            <person name="Kotiranta H."/>
            <person name="LaButti K.M."/>
            <person name="Lechner B.E."/>
            <person name="Liimatainen K."/>
            <person name="Lipzen A."/>
            <person name="Lukacs Z."/>
            <person name="Mihaltcheva S."/>
            <person name="Morgado L.N."/>
            <person name="Niskanen T."/>
            <person name="Noordeloos M.E."/>
            <person name="Ohm R.A."/>
            <person name="Ortiz-Santana B."/>
            <person name="Ovrebo C."/>
            <person name="Racz N."/>
            <person name="Riley R."/>
            <person name="Savchenko A."/>
            <person name="Shiryaev A."/>
            <person name="Soop K."/>
            <person name="Spirin V."/>
            <person name="Szebenyi C."/>
            <person name="Tomsovsky M."/>
            <person name="Tulloss R.E."/>
            <person name="Uehling J."/>
            <person name="Grigoriev I.V."/>
            <person name="Vagvolgyi C."/>
            <person name="Papp T."/>
            <person name="Martin F.M."/>
            <person name="Miettinen O."/>
            <person name="Hibbett D.S."/>
            <person name="Nagy L.G."/>
        </authorList>
    </citation>
    <scope>NUCLEOTIDE SEQUENCE [LARGE SCALE GENOMIC DNA]</scope>
    <source>
        <strain evidence="1 2">CBS 121175</strain>
    </source>
</reference>
<name>A0A5C3L6S6_COPMA</name>
<keyword evidence="2" id="KW-1185">Reference proteome</keyword>
<dbReference type="AlphaFoldDB" id="A0A5C3L6S6"/>
<proteinExistence type="predicted"/>
<sequence length="181" mass="19821">MAAITPGDSLQPMDARSIRHLLEGAQEPLEFPPLEKIPQTDYATFVTDALSISSAESSKKKSPGIDQEKLRECLYLASSFLITDTTMDQNASGLNTWTDGLSQLVQLVVVLHRRNELEAATVSAVSKACRECWAVAGSFQGLEDCRRKVREFGTRIKGILDEGGITYKGISFIPVICHSNC</sequence>
<dbReference type="Proteomes" id="UP000307440">
    <property type="component" value="Unassembled WGS sequence"/>
</dbReference>